<keyword evidence="1" id="KW-0812">Transmembrane</keyword>
<dbReference type="EMBL" id="CP009302">
    <property type="protein sequence ID" value="AJC11726.1"/>
    <property type="molecule type" value="Genomic_DNA"/>
</dbReference>
<dbReference type="KEGG" id="cbac:JI75_02630"/>
<keyword evidence="1" id="KW-1133">Transmembrane helix</keyword>
<dbReference type="AlphaFoldDB" id="A0A0A8B2K1"/>
<proteinExistence type="predicted"/>
<protein>
    <submittedName>
        <fullName evidence="2">Uncharacterized protein</fullName>
    </submittedName>
</protein>
<evidence type="ECO:0000313" key="2">
    <source>
        <dbReference type="EMBL" id="AJC11726.1"/>
    </source>
</evidence>
<organism evidence="2 3">
    <name type="scientific">Berryella intestinalis</name>
    <dbReference type="NCBI Taxonomy" id="1531429"/>
    <lineage>
        <taxon>Bacteria</taxon>
        <taxon>Bacillati</taxon>
        <taxon>Actinomycetota</taxon>
        <taxon>Coriobacteriia</taxon>
        <taxon>Eggerthellales</taxon>
        <taxon>Eggerthellaceae</taxon>
        <taxon>Berryella</taxon>
    </lineage>
</organism>
<sequence>MDQMTMPVESLLAMATAVVSIAGLMATLSRDDRARIRDREDDARSRARTDAKLDMVVADVSEMRGGMERVDAKLDKLMIEQTRLDARIGNVEKRLDRLEDDHDKKCATTHGTR</sequence>
<dbReference type="RefSeq" id="WP_039688508.1">
    <property type="nucleotide sequence ID" value="NZ_CP009302.1"/>
</dbReference>
<feature type="transmembrane region" description="Helical" evidence="1">
    <location>
        <begin position="12"/>
        <end position="29"/>
    </location>
</feature>
<evidence type="ECO:0000256" key="1">
    <source>
        <dbReference type="SAM" id="Phobius"/>
    </source>
</evidence>
<dbReference type="STRING" id="1531429.JI75_02630"/>
<accession>A0A0A8B2K1</accession>
<name>A0A0A8B2K1_9ACTN</name>
<dbReference type="HOGENOM" id="CLU_2129240_0_0_11"/>
<reference evidence="2 3" key="2">
    <citation type="journal article" date="2015" name="Genome Announc.">
        <title>Complete Genome Sequence of Coriobacteriaceae Strain 68-1-3, a Novel Mucus-Degrading Isolate from the Swine Intestinal Tract.</title>
        <authorList>
            <person name="Looft T."/>
            <person name="Bayles D.O."/>
            <person name="Alt D.P."/>
            <person name="Stanton T.B."/>
        </authorList>
    </citation>
    <scope>NUCLEOTIDE SEQUENCE [LARGE SCALE GENOMIC DNA]</scope>
    <source>
        <strain evidence="2 3">68-1-3</strain>
    </source>
</reference>
<evidence type="ECO:0000313" key="3">
    <source>
        <dbReference type="Proteomes" id="UP000031121"/>
    </source>
</evidence>
<gene>
    <name evidence="2" type="ORF">JI75_02630</name>
</gene>
<keyword evidence="1" id="KW-0472">Membrane</keyword>
<reference evidence="3" key="1">
    <citation type="submission" date="2014-08" db="EMBL/GenBank/DDBJ databases">
        <title>Coriobacteriaceae sp. complete genome.</title>
        <authorList>
            <person name="Looft T."/>
            <person name="Bayles D.O."/>
            <person name="Stanton T.B."/>
        </authorList>
    </citation>
    <scope>NUCLEOTIDE SEQUENCE [LARGE SCALE GENOMIC DNA]</scope>
    <source>
        <strain evidence="3">68-1-3</strain>
    </source>
</reference>
<keyword evidence="3" id="KW-1185">Reference proteome</keyword>
<dbReference type="Proteomes" id="UP000031121">
    <property type="component" value="Chromosome"/>
</dbReference>